<dbReference type="OrthoDB" id="262374at2"/>
<dbReference type="Proteomes" id="UP000283523">
    <property type="component" value="Unassembled WGS sequence"/>
</dbReference>
<dbReference type="RefSeq" id="WP_119667949.1">
    <property type="nucleotide sequence ID" value="NZ_QXED01000003.1"/>
</dbReference>
<name>A0A418MBH2_9BACT</name>
<gene>
    <name evidence="1" type="ORF">DYU11_12210</name>
</gene>
<comment type="caution">
    <text evidence="1">The sequence shown here is derived from an EMBL/GenBank/DDBJ whole genome shotgun (WGS) entry which is preliminary data.</text>
</comment>
<dbReference type="AlphaFoldDB" id="A0A418MBH2"/>
<accession>A0A418MBH2</accession>
<evidence type="ECO:0000313" key="1">
    <source>
        <dbReference type="EMBL" id="RIV23733.1"/>
    </source>
</evidence>
<reference evidence="1 2" key="1">
    <citation type="submission" date="2018-08" db="EMBL/GenBank/DDBJ databases">
        <title>Fibrisoma montanum sp. nov., isolated from Danxia mountain soil.</title>
        <authorList>
            <person name="Huang Y."/>
        </authorList>
    </citation>
    <scope>NUCLEOTIDE SEQUENCE [LARGE SCALE GENOMIC DNA]</scope>
    <source>
        <strain evidence="1 2">HYT19</strain>
    </source>
</reference>
<sequence length="205" mass="23538">MSTLRKLFGPFKDDVWKQLATEINANYIDGSFLKGSKVQATAGEWTITLDTYVVSTGKSTIPYTRMRAPYVNLDGFRFKIYRKGLFSNLGKWLGMQDVPVGYPEFDEQFIIQGNDETKLRMLFDNETIRQLIDYQPSISLEVKDDAGWLASNQFPENVDQLTFVVVGVIKDLERLKRLYELFGEILNHLCQIGSAYETDPQVKLK</sequence>
<proteinExistence type="predicted"/>
<protein>
    <submittedName>
        <fullName evidence="1">DUF3137 domain-containing protein</fullName>
    </submittedName>
</protein>
<keyword evidence="2" id="KW-1185">Reference proteome</keyword>
<organism evidence="1 2">
    <name type="scientific">Fibrisoma montanum</name>
    <dbReference type="NCBI Taxonomy" id="2305895"/>
    <lineage>
        <taxon>Bacteria</taxon>
        <taxon>Pseudomonadati</taxon>
        <taxon>Bacteroidota</taxon>
        <taxon>Cytophagia</taxon>
        <taxon>Cytophagales</taxon>
        <taxon>Spirosomataceae</taxon>
        <taxon>Fibrisoma</taxon>
    </lineage>
</organism>
<dbReference type="EMBL" id="QXED01000003">
    <property type="protein sequence ID" value="RIV23733.1"/>
    <property type="molecule type" value="Genomic_DNA"/>
</dbReference>
<evidence type="ECO:0000313" key="2">
    <source>
        <dbReference type="Proteomes" id="UP000283523"/>
    </source>
</evidence>